<evidence type="ECO:0000313" key="4">
    <source>
        <dbReference type="Proteomes" id="UP000182114"/>
    </source>
</evidence>
<organism evidence="3 4">
    <name type="scientific">Cellulophaga baltica</name>
    <dbReference type="NCBI Taxonomy" id="76594"/>
    <lineage>
        <taxon>Bacteria</taxon>
        <taxon>Pseudomonadati</taxon>
        <taxon>Bacteroidota</taxon>
        <taxon>Flavobacteriia</taxon>
        <taxon>Flavobacteriales</taxon>
        <taxon>Flavobacteriaceae</taxon>
        <taxon>Cellulophaga</taxon>
    </lineage>
</organism>
<evidence type="ECO:0000256" key="2">
    <source>
        <dbReference type="SAM" id="Phobius"/>
    </source>
</evidence>
<gene>
    <name evidence="3" type="ORF">SAMN04487992_108133</name>
</gene>
<dbReference type="AlphaFoldDB" id="A0A1G7J067"/>
<dbReference type="Pfam" id="PF16118">
    <property type="entry name" value="DUF4834"/>
    <property type="match status" value="1"/>
</dbReference>
<reference evidence="4" key="1">
    <citation type="submission" date="2016-10" db="EMBL/GenBank/DDBJ databases">
        <authorList>
            <person name="Varghese N."/>
            <person name="Submissions S."/>
        </authorList>
    </citation>
    <scope>NUCLEOTIDE SEQUENCE [LARGE SCALE GENOMIC DNA]</scope>
    <source>
        <strain evidence="4">DSM 24729</strain>
    </source>
</reference>
<evidence type="ECO:0000256" key="1">
    <source>
        <dbReference type="SAM" id="MobiDB-lite"/>
    </source>
</evidence>
<keyword evidence="2" id="KW-0812">Transmembrane</keyword>
<feature type="compositionally biased region" description="Polar residues" evidence="1">
    <location>
        <begin position="46"/>
        <end position="57"/>
    </location>
</feature>
<dbReference type="RefSeq" id="WP_024480622.1">
    <property type="nucleotide sequence ID" value="NZ_CANLMK010000008.1"/>
</dbReference>
<evidence type="ECO:0000313" key="3">
    <source>
        <dbReference type="EMBL" id="SDF18246.1"/>
    </source>
</evidence>
<dbReference type="eggNOG" id="ENOG5032ZJC">
    <property type="taxonomic scope" value="Bacteria"/>
</dbReference>
<sequence>MAFLKTILIILLVYYLFKILIKLFAPKILNYAGKKAEQHFREKFQGFNTQQPSQNSTEEGDVIIENNTTRKSNSSKKVGEYIDFEEID</sequence>
<dbReference type="InterPro" id="IPR032272">
    <property type="entry name" value="DUF4834"/>
</dbReference>
<dbReference type="EMBL" id="FNBD01000008">
    <property type="protein sequence ID" value="SDF18246.1"/>
    <property type="molecule type" value="Genomic_DNA"/>
</dbReference>
<dbReference type="Proteomes" id="UP000182114">
    <property type="component" value="Unassembled WGS sequence"/>
</dbReference>
<accession>A0A1G7J067</accession>
<keyword evidence="2" id="KW-1133">Transmembrane helix</keyword>
<proteinExistence type="predicted"/>
<feature type="compositionally biased region" description="Polar residues" evidence="1">
    <location>
        <begin position="65"/>
        <end position="75"/>
    </location>
</feature>
<name>A0A1G7J067_9FLAO</name>
<feature type="transmembrane region" description="Helical" evidence="2">
    <location>
        <begin position="6"/>
        <end position="25"/>
    </location>
</feature>
<protein>
    <recommendedName>
        <fullName evidence="5">DUF4834 domain-containing protein</fullName>
    </recommendedName>
</protein>
<feature type="region of interest" description="Disordered" evidence="1">
    <location>
        <begin position="46"/>
        <end position="75"/>
    </location>
</feature>
<evidence type="ECO:0008006" key="5">
    <source>
        <dbReference type="Google" id="ProtNLM"/>
    </source>
</evidence>
<keyword evidence="4" id="KW-1185">Reference proteome</keyword>
<keyword evidence="2" id="KW-0472">Membrane</keyword>